<evidence type="ECO:0008006" key="8">
    <source>
        <dbReference type="Google" id="ProtNLM"/>
    </source>
</evidence>
<evidence type="ECO:0000259" key="5">
    <source>
        <dbReference type="Pfam" id="PF02872"/>
    </source>
</evidence>
<dbReference type="KEGG" id="ard:AXF14_06275"/>
<dbReference type="GO" id="GO:0009166">
    <property type="term" value="P:nucleotide catabolic process"/>
    <property type="evidence" value="ECO:0007669"/>
    <property type="project" value="InterPro"/>
</dbReference>
<dbReference type="Gene3D" id="3.90.780.10">
    <property type="entry name" value="5'-Nucleotidase, C-terminal domain"/>
    <property type="match status" value="1"/>
</dbReference>
<evidence type="ECO:0000256" key="1">
    <source>
        <dbReference type="ARBA" id="ARBA00022729"/>
    </source>
</evidence>
<dbReference type="RefSeq" id="WP_067941756.1">
    <property type="nucleotide sequence ID" value="NZ_CP014228.1"/>
</dbReference>
<evidence type="ECO:0000313" key="6">
    <source>
        <dbReference type="EMBL" id="AMD87264.1"/>
    </source>
</evidence>
<feature type="domain" description="5'-Nucleotidase C-terminal" evidence="5">
    <location>
        <begin position="338"/>
        <end position="517"/>
    </location>
</feature>
<dbReference type="Pfam" id="PF00149">
    <property type="entry name" value="Metallophos"/>
    <property type="match status" value="1"/>
</dbReference>
<feature type="compositionally biased region" description="Low complexity" evidence="3">
    <location>
        <begin position="674"/>
        <end position="723"/>
    </location>
</feature>
<gene>
    <name evidence="6" type="ORF">AXF14_06275</name>
</gene>
<dbReference type="GO" id="GO:0030288">
    <property type="term" value="C:outer membrane-bounded periplasmic space"/>
    <property type="evidence" value="ECO:0007669"/>
    <property type="project" value="TreeGrafter"/>
</dbReference>
<feature type="compositionally biased region" description="Basic residues" evidence="3">
    <location>
        <begin position="727"/>
        <end position="751"/>
    </location>
</feature>
<dbReference type="EMBL" id="CP014228">
    <property type="protein sequence ID" value="AMD87264.1"/>
    <property type="molecule type" value="Genomic_DNA"/>
</dbReference>
<dbReference type="Gene3D" id="3.60.21.10">
    <property type="match status" value="1"/>
</dbReference>
<dbReference type="InterPro" id="IPR004843">
    <property type="entry name" value="Calcineurin-like_PHP"/>
</dbReference>
<keyword evidence="2" id="KW-0547">Nucleotide-binding</keyword>
<dbReference type="SUPFAM" id="SSF55816">
    <property type="entry name" value="5'-nucleotidase (syn. UDP-sugar hydrolase), C-terminal domain"/>
    <property type="match status" value="1"/>
</dbReference>
<keyword evidence="7" id="KW-1185">Reference proteome</keyword>
<keyword evidence="1" id="KW-0732">Signal</keyword>
<dbReference type="GO" id="GO:0000166">
    <property type="term" value="F:nucleotide binding"/>
    <property type="evidence" value="ECO:0007669"/>
    <property type="project" value="UniProtKB-KW"/>
</dbReference>
<evidence type="ECO:0000313" key="7">
    <source>
        <dbReference type="Proteomes" id="UP000065220"/>
    </source>
</evidence>
<sequence>MTPSRPGRTVAAPAVAATGDTTTINLLGITDLHGHIDRVESNGKVSEPGAVTLACEVAAARNADASTLLVSNGDNVGGSAYTSSILDDEPTISILNAIGLDVTSTGNHEFDQGITDLAGRIIPELDAPVLSANVTGSSVLDSEGDGNGTWVKTVNGVKVGFVGVVTDELPSLVSKSALSGLTVSPSIATANARATELKESGKADVVVVLAHEDADIYGKELNGDVDAVFGGHTHVPYAQTITGDDGNEIAVVQADHYGLKLGEISLTLTENADGTKDVTARTAENKDLTTSDCTTDAYGVAALVSQADADAATEGSKTIATLATDFNRGTNTGSTDSSDAGSNRSTESTASNLIADSFQSWLAGDIKPTADHYVGLMNPGGVRADYAAGELTSGEAYQVQPFGNEMAYATYTGARLKTVLAEQWQPTTTRAALMLGVSGNVKVVVDQTAADELEGYFTQISSGAATAGSLADAIAAARAKVISSVTIDGATLADTDSVAIASNTFLLAGGDSFTALGDSSMTDTGQLDRDVTSAYLKAEQPLSASYAKRQTGLTSSTADGTTTVRLTGLSFTPTAEQTADGAARSVTATVPTTGGSTTTLATVDIDRTVTSGRPETGQASLSFAVPADAATHACPGSSSSSSNIEPCATVTLTVMSNAGEATGTYTVEVPAYDAATTDPTPAPTAEPSAEPTAEPTTEPSAEPTAQPTTTASASPSAAPTATPRHPSTGHHKAPHKGHGSTRPGHGHKTPRSHGPSSRRSPWFGPVWPGLGLGRH</sequence>
<evidence type="ECO:0000256" key="3">
    <source>
        <dbReference type="SAM" id="MobiDB-lite"/>
    </source>
</evidence>
<dbReference type="PANTHER" id="PTHR11575:SF24">
    <property type="entry name" value="5'-NUCLEOTIDASE"/>
    <property type="match status" value="1"/>
</dbReference>
<dbReference type="GO" id="GO:0008768">
    <property type="term" value="F:UDP-sugar diphosphatase activity"/>
    <property type="evidence" value="ECO:0007669"/>
    <property type="project" value="TreeGrafter"/>
</dbReference>
<comment type="similarity">
    <text evidence="2">Belongs to the 5'-nucleotidase family.</text>
</comment>
<feature type="domain" description="Calcineurin-like phosphoesterase" evidence="4">
    <location>
        <begin position="26"/>
        <end position="236"/>
    </location>
</feature>
<feature type="compositionally biased region" description="Low complexity" evidence="3">
    <location>
        <begin position="752"/>
        <end position="761"/>
    </location>
</feature>
<dbReference type="InterPro" id="IPR008334">
    <property type="entry name" value="5'-Nucleotdase_C"/>
</dbReference>
<evidence type="ECO:0000256" key="2">
    <source>
        <dbReference type="RuleBase" id="RU362119"/>
    </source>
</evidence>
<organism evidence="6 7">
    <name type="scientific">Actinomyces radicidentis</name>
    <dbReference type="NCBI Taxonomy" id="111015"/>
    <lineage>
        <taxon>Bacteria</taxon>
        <taxon>Bacillati</taxon>
        <taxon>Actinomycetota</taxon>
        <taxon>Actinomycetes</taxon>
        <taxon>Actinomycetales</taxon>
        <taxon>Actinomycetaceae</taxon>
        <taxon>Actinomyces</taxon>
    </lineage>
</organism>
<feature type="region of interest" description="Disordered" evidence="3">
    <location>
        <begin position="326"/>
        <end position="349"/>
    </location>
</feature>
<dbReference type="PRINTS" id="PR01607">
    <property type="entry name" value="APYRASEFAMLY"/>
</dbReference>
<keyword evidence="2" id="KW-0378">Hydrolase</keyword>
<dbReference type="Proteomes" id="UP000065220">
    <property type="component" value="Chromosome"/>
</dbReference>
<dbReference type="PANTHER" id="PTHR11575">
    <property type="entry name" value="5'-NUCLEOTIDASE-RELATED"/>
    <property type="match status" value="1"/>
</dbReference>
<dbReference type="Pfam" id="PF02872">
    <property type="entry name" value="5_nucleotid_C"/>
    <property type="match status" value="1"/>
</dbReference>
<evidence type="ECO:0000259" key="4">
    <source>
        <dbReference type="Pfam" id="PF00149"/>
    </source>
</evidence>
<name>A0A0X8JEB1_ACTRD</name>
<dbReference type="GO" id="GO:0008253">
    <property type="term" value="F:5'-nucleotidase activity"/>
    <property type="evidence" value="ECO:0007669"/>
    <property type="project" value="TreeGrafter"/>
</dbReference>
<dbReference type="InterPro" id="IPR006179">
    <property type="entry name" value="5_nucleotidase/apyrase"/>
</dbReference>
<dbReference type="InterPro" id="IPR036907">
    <property type="entry name" value="5'-Nucleotdase_C_sf"/>
</dbReference>
<dbReference type="STRING" id="111015.AXF14_06275"/>
<protein>
    <recommendedName>
        <fullName evidence="8">Bifunctional metallophosphatase/5'-nucleotidase</fullName>
    </recommendedName>
</protein>
<feature type="region of interest" description="Disordered" evidence="3">
    <location>
        <begin position="674"/>
        <end position="775"/>
    </location>
</feature>
<reference evidence="7" key="1">
    <citation type="submission" date="2016-02" db="EMBL/GenBank/DDBJ databases">
        <authorList>
            <person name="Holder M.E."/>
            <person name="Ajami N.J."/>
            <person name="Petrosino J.F."/>
        </authorList>
    </citation>
    <scope>NUCLEOTIDE SEQUENCE [LARGE SCALE GENOMIC DNA]</scope>
    <source>
        <strain evidence="7">CCUG 36733</strain>
    </source>
</reference>
<dbReference type="AlphaFoldDB" id="A0A0X8JEB1"/>
<dbReference type="InterPro" id="IPR029052">
    <property type="entry name" value="Metallo-depent_PP-like"/>
</dbReference>
<dbReference type="SUPFAM" id="SSF56300">
    <property type="entry name" value="Metallo-dependent phosphatases"/>
    <property type="match status" value="1"/>
</dbReference>
<feature type="compositionally biased region" description="Polar residues" evidence="3">
    <location>
        <begin position="327"/>
        <end position="349"/>
    </location>
</feature>
<proteinExistence type="inferred from homology"/>
<accession>A0A0X8JEB1</accession>